<keyword evidence="6 11" id="KW-0732">Signal</keyword>
<dbReference type="KEGG" id="nhe:NECHADRAFT_80921"/>
<dbReference type="HOGENOM" id="CLU_678086_0_0_1"/>
<evidence type="ECO:0000256" key="1">
    <source>
        <dbReference type="ARBA" id="ARBA00004589"/>
    </source>
</evidence>
<evidence type="ECO:0000256" key="4">
    <source>
        <dbReference type="ARBA" id="ARBA00022525"/>
    </source>
</evidence>
<evidence type="ECO:0000256" key="2">
    <source>
        <dbReference type="ARBA" id="ARBA00004613"/>
    </source>
</evidence>
<comment type="similarity">
    <text evidence="3">Belongs to the RBT5 family.</text>
</comment>
<keyword evidence="4" id="KW-0964">Secreted</keyword>
<sequence>MKTFTFLSMASVAAAQFPLCAVDCFTNVITEHPPLDCTLPDMYYCFCDMSSLQNYFIQCARSDCPDEATANNAIAFGVDLCLELGYTITVPPLTQPTSPATTTSQGGVDTTTTEPEVTPTETDAETFAETSINAETSSAETTAEETSGAETTGAETTGAETTGAETTGTEETSGAEETSASETEGETSTVAPTSPEPTELTTSTFYATETYTITSCPPEVTKCPVGSVTTETIAISTTVCPVTQKFTTSTVYATEVHTVTKCPPEVTKCPVGSVTTETVAVSTTICPVTEGEEKPTTKPAQPTGPWTCHGCNSTAITVVTKHTTQNLEQPQPTKPAGNGESHETEVHVPSQVPAQPSGSTPSQPEGGDETEEEPAPSVVSVNMGNSASVSSFLAAAGIAVAVFRLL</sequence>
<dbReference type="STRING" id="660122.C7YT20"/>
<feature type="compositionally biased region" description="Low complexity" evidence="10">
    <location>
        <begin position="92"/>
        <end position="121"/>
    </location>
</feature>
<dbReference type="GeneID" id="9666444"/>
<gene>
    <name evidence="13" type="ORF">NECHADRAFT_80921</name>
</gene>
<keyword evidence="9" id="KW-0349">Heme</keyword>
<dbReference type="RefSeq" id="XP_003051459.1">
    <property type="nucleotide sequence ID" value="XM_003051413.1"/>
</dbReference>
<evidence type="ECO:0000256" key="6">
    <source>
        <dbReference type="ARBA" id="ARBA00022729"/>
    </source>
</evidence>
<evidence type="ECO:0000313" key="13">
    <source>
        <dbReference type="EMBL" id="EEU45746.1"/>
    </source>
</evidence>
<dbReference type="EMBL" id="GG698899">
    <property type="protein sequence ID" value="EEU45746.1"/>
    <property type="molecule type" value="Genomic_DNA"/>
</dbReference>
<reference evidence="13 14" key="1">
    <citation type="journal article" date="2009" name="PLoS Genet.">
        <title>The genome of Nectria haematococca: contribution of supernumerary chromosomes to gene expansion.</title>
        <authorList>
            <person name="Coleman J.J."/>
            <person name="Rounsley S.D."/>
            <person name="Rodriguez-Carres M."/>
            <person name="Kuo A."/>
            <person name="Wasmann C.C."/>
            <person name="Grimwood J."/>
            <person name="Schmutz J."/>
            <person name="Taga M."/>
            <person name="White G.J."/>
            <person name="Zhou S."/>
            <person name="Schwartz D.C."/>
            <person name="Freitag M."/>
            <person name="Ma L.J."/>
            <person name="Danchin E.G."/>
            <person name="Henrissat B."/>
            <person name="Coutinho P.M."/>
            <person name="Nelson D.R."/>
            <person name="Straney D."/>
            <person name="Napoli C.A."/>
            <person name="Barker B.M."/>
            <person name="Gribskov M."/>
            <person name="Rep M."/>
            <person name="Kroken S."/>
            <person name="Molnar I."/>
            <person name="Rensing C."/>
            <person name="Kennell J.C."/>
            <person name="Zamora J."/>
            <person name="Farman M.L."/>
            <person name="Selker E.U."/>
            <person name="Salamov A."/>
            <person name="Shapiro H."/>
            <person name="Pangilinan J."/>
            <person name="Lindquist E."/>
            <person name="Lamers C."/>
            <person name="Grigoriev I.V."/>
            <person name="Geiser D.M."/>
            <person name="Covert S.F."/>
            <person name="Temporini E."/>
            <person name="Vanetten H.D."/>
        </authorList>
    </citation>
    <scope>NUCLEOTIDE SEQUENCE [LARGE SCALE GENOMIC DNA]</scope>
    <source>
        <strain evidence="14">ATCC MYA-4622 / CBS 123669 / FGSC 9596 / NRRL 45880 / 77-13-4</strain>
    </source>
</reference>
<evidence type="ECO:0000256" key="11">
    <source>
        <dbReference type="SAM" id="SignalP"/>
    </source>
</evidence>
<keyword evidence="5" id="KW-0325">Glycoprotein</keyword>
<dbReference type="InParanoid" id="C7YT20"/>
<keyword evidence="7" id="KW-1015">Disulfide bond</keyword>
<evidence type="ECO:0000259" key="12">
    <source>
        <dbReference type="PROSITE" id="PS52012"/>
    </source>
</evidence>
<proteinExistence type="inferred from homology"/>
<protein>
    <recommendedName>
        <fullName evidence="12">CFEM domain-containing protein</fullName>
    </recommendedName>
</protein>
<dbReference type="GO" id="GO:0005576">
    <property type="term" value="C:extracellular region"/>
    <property type="evidence" value="ECO:0007669"/>
    <property type="project" value="UniProtKB-SubCell"/>
</dbReference>
<evidence type="ECO:0000256" key="3">
    <source>
        <dbReference type="ARBA" id="ARBA00010031"/>
    </source>
</evidence>
<evidence type="ECO:0000313" key="14">
    <source>
        <dbReference type="Proteomes" id="UP000005206"/>
    </source>
</evidence>
<feature type="region of interest" description="Disordered" evidence="10">
    <location>
        <begin position="92"/>
        <end position="200"/>
    </location>
</feature>
<feature type="region of interest" description="Disordered" evidence="10">
    <location>
        <begin position="324"/>
        <end position="381"/>
    </location>
</feature>
<feature type="compositionally biased region" description="Low complexity" evidence="10">
    <location>
        <begin position="134"/>
        <end position="200"/>
    </location>
</feature>
<keyword evidence="9" id="KW-0479">Metal-binding</keyword>
<comment type="caution">
    <text evidence="9">Lacks conserved residue(s) required for the propagation of feature annotation.</text>
</comment>
<name>C7YT20_FUSV7</name>
<feature type="domain" description="CFEM" evidence="12">
    <location>
        <begin position="1"/>
        <end position="111"/>
    </location>
</feature>
<keyword evidence="14" id="KW-1185">Reference proteome</keyword>
<dbReference type="VEuPathDB" id="FungiDB:NECHADRAFT_80921"/>
<comment type="subcellular location">
    <subcellularLocation>
        <location evidence="1">Membrane</location>
        <topology evidence="1">Lipid-anchor</topology>
        <topology evidence="1">GPI-anchor</topology>
    </subcellularLocation>
    <subcellularLocation>
        <location evidence="2">Secreted</location>
    </subcellularLocation>
</comment>
<keyword evidence="5" id="KW-0472">Membrane</keyword>
<feature type="binding site" description="axial binding residue" evidence="9">
    <location>
        <position position="41"/>
    </location>
    <ligand>
        <name>heme</name>
        <dbReference type="ChEBI" id="CHEBI:30413"/>
    </ligand>
    <ligandPart>
        <name>Fe</name>
        <dbReference type="ChEBI" id="CHEBI:18248"/>
    </ligandPart>
</feature>
<evidence type="ECO:0000256" key="9">
    <source>
        <dbReference type="PROSITE-ProRule" id="PRU01356"/>
    </source>
</evidence>
<dbReference type="OMA" id="ATPDCPI"/>
<dbReference type="InterPro" id="IPR008427">
    <property type="entry name" value="Extracellular_membr_CFEM_dom"/>
</dbReference>
<dbReference type="Proteomes" id="UP000005206">
    <property type="component" value="Chromosome 5"/>
</dbReference>
<dbReference type="GO" id="GO:0098552">
    <property type="term" value="C:side of membrane"/>
    <property type="evidence" value="ECO:0007669"/>
    <property type="project" value="UniProtKB-KW"/>
</dbReference>
<feature type="chain" id="PRO_5012067733" description="CFEM domain-containing protein" evidence="11">
    <location>
        <begin position="16"/>
        <end position="406"/>
    </location>
</feature>
<dbReference type="OrthoDB" id="3565477at2759"/>
<keyword evidence="9" id="KW-0408">Iron</keyword>
<dbReference type="AlphaFoldDB" id="C7YT20"/>
<dbReference type="eggNOG" id="ENOG502SD7M">
    <property type="taxonomic scope" value="Eukaryota"/>
</dbReference>
<dbReference type="GO" id="GO:0046872">
    <property type="term" value="F:metal ion binding"/>
    <property type="evidence" value="ECO:0007669"/>
    <property type="project" value="UniProtKB-UniRule"/>
</dbReference>
<feature type="compositionally biased region" description="Polar residues" evidence="10">
    <location>
        <begin position="352"/>
        <end position="363"/>
    </location>
</feature>
<dbReference type="PROSITE" id="PS52012">
    <property type="entry name" value="CFEM"/>
    <property type="match status" value="1"/>
</dbReference>
<evidence type="ECO:0000256" key="5">
    <source>
        <dbReference type="ARBA" id="ARBA00022622"/>
    </source>
</evidence>
<evidence type="ECO:0000256" key="10">
    <source>
        <dbReference type="SAM" id="MobiDB-lite"/>
    </source>
</evidence>
<evidence type="ECO:0000256" key="8">
    <source>
        <dbReference type="ARBA" id="ARBA00023288"/>
    </source>
</evidence>
<keyword evidence="8" id="KW-0449">Lipoprotein</keyword>
<feature type="signal peptide" evidence="11">
    <location>
        <begin position="1"/>
        <end position="15"/>
    </location>
</feature>
<organism evidence="13 14">
    <name type="scientific">Fusarium vanettenii (strain ATCC MYA-4622 / CBS 123669 / FGSC 9596 / NRRL 45880 / 77-13-4)</name>
    <name type="common">Fusarium solani subsp. pisi</name>
    <dbReference type="NCBI Taxonomy" id="660122"/>
    <lineage>
        <taxon>Eukaryota</taxon>
        <taxon>Fungi</taxon>
        <taxon>Dikarya</taxon>
        <taxon>Ascomycota</taxon>
        <taxon>Pezizomycotina</taxon>
        <taxon>Sordariomycetes</taxon>
        <taxon>Hypocreomycetidae</taxon>
        <taxon>Hypocreales</taxon>
        <taxon>Nectriaceae</taxon>
        <taxon>Fusarium</taxon>
        <taxon>Fusarium solani species complex</taxon>
        <taxon>Fusarium vanettenii</taxon>
    </lineage>
</organism>
<dbReference type="Pfam" id="PF05730">
    <property type="entry name" value="CFEM"/>
    <property type="match status" value="1"/>
</dbReference>
<keyword evidence="5" id="KW-0336">GPI-anchor</keyword>
<evidence type="ECO:0000256" key="7">
    <source>
        <dbReference type="ARBA" id="ARBA00023157"/>
    </source>
</evidence>
<accession>C7YT20</accession>